<comment type="caution">
    <text evidence="1">The sequence shown here is derived from an EMBL/GenBank/DDBJ whole genome shotgun (WGS) entry which is preliminary data.</text>
</comment>
<name>A0AAV1U8K5_9STRA</name>
<dbReference type="AlphaFoldDB" id="A0AAV1U8K5"/>
<dbReference type="EMBL" id="CAKLBY020000172">
    <property type="protein sequence ID" value="CAK7931129.1"/>
    <property type="molecule type" value="Genomic_DNA"/>
</dbReference>
<protein>
    <submittedName>
        <fullName evidence="1">Uncharacterized protein</fullName>
    </submittedName>
</protein>
<sequence length="81" mass="9072">MHRSAVSITLSKGDHWMAWLAKIRPSYRIPEPDAIAGRLLSNEYMVSQKEAIRVIVMFKFICVTLDGPTNNAGGQVLHMMA</sequence>
<organism evidence="1 2">
    <name type="scientific">Peronospora matthiolae</name>
    <dbReference type="NCBI Taxonomy" id="2874970"/>
    <lineage>
        <taxon>Eukaryota</taxon>
        <taxon>Sar</taxon>
        <taxon>Stramenopiles</taxon>
        <taxon>Oomycota</taxon>
        <taxon>Peronosporomycetes</taxon>
        <taxon>Peronosporales</taxon>
        <taxon>Peronosporaceae</taxon>
        <taxon>Peronospora</taxon>
    </lineage>
</organism>
<evidence type="ECO:0000313" key="2">
    <source>
        <dbReference type="Proteomes" id="UP001162060"/>
    </source>
</evidence>
<reference evidence="1" key="1">
    <citation type="submission" date="2024-01" db="EMBL/GenBank/DDBJ databases">
        <authorList>
            <person name="Webb A."/>
        </authorList>
    </citation>
    <scope>NUCLEOTIDE SEQUENCE</scope>
    <source>
        <strain evidence="1">Pm1</strain>
    </source>
</reference>
<evidence type="ECO:0000313" key="1">
    <source>
        <dbReference type="EMBL" id="CAK7931129.1"/>
    </source>
</evidence>
<proteinExistence type="predicted"/>
<accession>A0AAV1U8K5</accession>
<gene>
    <name evidence="1" type="ORF">PM001_LOCUS16279</name>
</gene>
<dbReference type="Proteomes" id="UP001162060">
    <property type="component" value="Unassembled WGS sequence"/>
</dbReference>